<keyword evidence="3" id="KW-1185">Reference proteome</keyword>
<dbReference type="AlphaFoldDB" id="A0A2P8D486"/>
<dbReference type="RefSeq" id="WP_106523104.1">
    <property type="nucleotide sequence ID" value="NZ_PYGD01000004.1"/>
</dbReference>
<feature type="chain" id="PRO_5015204042" description="Short chain amide porin" evidence="1">
    <location>
        <begin position="25"/>
        <end position="436"/>
    </location>
</feature>
<evidence type="ECO:0000256" key="1">
    <source>
        <dbReference type="SAM" id="SignalP"/>
    </source>
</evidence>
<reference evidence="2 3" key="1">
    <citation type="submission" date="2018-03" db="EMBL/GenBank/DDBJ databases">
        <title>Genomic Encyclopedia of Type Strains, Phase III (KMG-III): the genomes of soil and plant-associated and newly described type strains.</title>
        <authorList>
            <person name="Whitman W."/>
        </authorList>
    </citation>
    <scope>NUCLEOTIDE SEQUENCE [LARGE SCALE GENOMIC DNA]</scope>
    <source>
        <strain evidence="2 3">CGMCC 1.12700</strain>
    </source>
</reference>
<feature type="signal peptide" evidence="1">
    <location>
        <begin position="1"/>
        <end position="24"/>
    </location>
</feature>
<evidence type="ECO:0000313" key="2">
    <source>
        <dbReference type="EMBL" id="PSK92030.1"/>
    </source>
</evidence>
<evidence type="ECO:0000313" key="3">
    <source>
        <dbReference type="Proteomes" id="UP000240572"/>
    </source>
</evidence>
<sequence length="436" mass="48393">MALLKWPGLFRAIPLLLLAQGVQAQNFIKDRKLYLNESGSSYVKFTVLGQFWLRQQELNPGTTINGTPKDNSTDIGIRRLRMQVYGQLTDRAFFYVQLGQNNFNNISDRKQGFFVHDAYGEYAIVKQKLSLGAGLSGWSGLSRFSSPSAGTIMGVDAPLHLQSTNDVTDQFLRKLSVFAKGKIGRFDYRLVMAQPHAIQKSAGYNGAISLASNFSPKAPSMQWNGYFQWQFLDQESNLTPYTQGTYLGAKRVLNIGAGFIYQKDALWRTSSARDTLMEDMAHFSGDVYYDAPAGPGGQALNLYASVAHYGFGKNYIRNQATMNPANGNTNPDVLNGSGNGYPAFGTGTTVYAQAGYKLRDSLIGSTTLMPYIALQYADYDRLNDKMLFVDAGINWLLSGHTSKLTLSYQNRPIYNAAGDQTKRLGAFTLQYQVFFN</sequence>
<proteinExistence type="predicted"/>
<dbReference type="EMBL" id="PYGD01000004">
    <property type="protein sequence ID" value="PSK92030.1"/>
    <property type="molecule type" value="Genomic_DNA"/>
</dbReference>
<accession>A0A2P8D486</accession>
<keyword evidence="1" id="KW-0732">Signal</keyword>
<organism evidence="2 3">
    <name type="scientific">Taibaiella chishuiensis</name>
    <dbReference type="NCBI Taxonomy" id="1434707"/>
    <lineage>
        <taxon>Bacteria</taxon>
        <taxon>Pseudomonadati</taxon>
        <taxon>Bacteroidota</taxon>
        <taxon>Chitinophagia</taxon>
        <taxon>Chitinophagales</taxon>
        <taxon>Chitinophagaceae</taxon>
        <taxon>Taibaiella</taxon>
    </lineage>
</organism>
<evidence type="ECO:0008006" key="4">
    <source>
        <dbReference type="Google" id="ProtNLM"/>
    </source>
</evidence>
<protein>
    <recommendedName>
        <fullName evidence="4">Short chain amide porin</fullName>
    </recommendedName>
</protein>
<gene>
    <name evidence="2" type="ORF">B0I18_104124</name>
</gene>
<dbReference type="OrthoDB" id="9771991at2"/>
<comment type="caution">
    <text evidence="2">The sequence shown here is derived from an EMBL/GenBank/DDBJ whole genome shotgun (WGS) entry which is preliminary data.</text>
</comment>
<name>A0A2P8D486_9BACT</name>
<dbReference type="Proteomes" id="UP000240572">
    <property type="component" value="Unassembled WGS sequence"/>
</dbReference>